<dbReference type="PROSITE" id="PS00211">
    <property type="entry name" value="ABC_TRANSPORTER_1"/>
    <property type="match status" value="1"/>
</dbReference>
<dbReference type="Gene3D" id="3.40.50.300">
    <property type="entry name" value="P-loop containing nucleotide triphosphate hydrolases"/>
    <property type="match status" value="1"/>
</dbReference>
<accession>A0ABV7GW55</accession>
<dbReference type="InterPro" id="IPR027417">
    <property type="entry name" value="P-loop_NTPase"/>
</dbReference>
<dbReference type="NCBIfam" id="TIGR01727">
    <property type="entry name" value="oligo_HPY"/>
    <property type="match status" value="1"/>
</dbReference>
<name>A0ABV7GW55_9RHOB</name>
<comment type="caution">
    <text evidence="7">The sequence shown here is derived from an EMBL/GenBank/DDBJ whole genome shotgun (WGS) entry which is preliminary data.</text>
</comment>
<reference evidence="8" key="1">
    <citation type="journal article" date="2019" name="Int. J. Syst. Evol. Microbiol.">
        <title>The Global Catalogue of Microorganisms (GCM) 10K type strain sequencing project: providing services to taxonomists for standard genome sequencing and annotation.</title>
        <authorList>
            <consortium name="The Broad Institute Genomics Platform"/>
            <consortium name="The Broad Institute Genome Sequencing Center for Infectious Disease"/>
            <person name="Wu L."/>
            <person name="Ma J."/>
        </authorList>
    </citation>
    <scope>NUCLEOTIDE SEQUENCE [LARGE SCALE GENOMIC DNA]</scope>
    <source>
        <strain evidence="8">KCTC 52366</strain>
    </source>
</reference>
<keyword evidence="5 7" id="KW-0067">ATP-binding</keyword>
<dbReference type="PANTHER" id="PTHR43776">
    <property type="entry name" value="TRANSPORT ATP-BINDING PROTEIN"/>
    <property type="match status" value="1"/>
</dbReference>
<dbReference type="Pfam" id="PF08352">
    <property type="entry name" value="oligo_HPY"/>
    <property type="match status" value="1"/>
</dbReference>
<dbReference type="SMART" id="SM00382">
    <property type="entry name" value="AAA"/>
    <property type="match status" value="1"/>
</dbReference>
<proteinExistence type="inferred from homology"/>
<organism evidence="7 8">
    <name type="scientific">Psychromarinibacter halotolerans</name>
    <dbReference type="NCBI Taxonomy" id="1775175"/>
    <lineage>
        <taxon>Bacteria</taxon>
        <taxon>Pseudomonadati</taxon>
        <taxon>Pseudomonadota</taxon>
        <taxon>Alphaproteobacteria</taxon>
        <taxon>Rhodobacterales</taxon>
        <taxon>Paracoccaceae</taxon>
        <taxon>Psychromarinibacter</taxon>
    </lineage>
</organism>
<dbReference type="Proteomes" id="UP001595632">
    <property type="component" value="Unassembled WGS sequence"/>
</dbReference>
<evidence type="ECO:0000313" key="7">
    <source>
        <dbReference type="EMBL" id="MFC3144466.1"/>
    </source>
</evidence>
<dbReference type="RefSeq" id="WP_275633829.1">
    <property type="nucleotide sequence ID" value="NZ_JARGYD010000006.1"/>
</dbReference>
<protein>
    <submittedName>
        <fullName evidence="7">Oligopeptide/dipeptide ABC transporter ATP-binding protein</fullName>
    </submittedName>
</protein>
<evidence type="ECO:0000313" key="8">
    <source>
        <dbReference type="Proteomes" id="UP001595632"/>
    </source>
</evidence>
<dbReference type="SUPFAM" id="SSF52540">
    <property type="entry name" value="P-loop containing nucleoside triphosphate hydrolases"/>
    <property type="match status" value="1"/>
</dbReference>
<dbReference type="GO" id="GO:0005524">
    <property type="term" value="F:ATP binding"/>
    <property type="evidence" value="ECO:0007669"/>
    <property type="project" value="UniProtKB-KW"/>
</dbReference>
<evidence type="ECO:0000256" key="5">
    <source>
        <dbReference type="ARBA" id="ARBA00022840"/>
    </source>
</evidence>
<gene>
    <name evidence="7" type="ORF">ACFOGP_17205</name>
</gene>
<keyword evidence="3" id="KW-0813">Transport</keyword>
<evidence type="ECO:0000256" key="2">
    <source>
        <dbReference type="ARBA" id="ARBA00005417"/>
    </source>
</evidence>
<dbReference type="PROSITE" id="PS50893">
    <property type="entry name" value="ABC_TRANSPORTER_2"/>
    <property type="match status" value="1"/>
</dbReference>
<feature type="domain" description="ABC transporter" evidence="6">
    <location>
        <begin position="8"/>
        <end position="243"/>
    </location>
</feature>
<dbReference type="InterPro" id="IPR050319">
    <property type="entry name" value="ABC_transp_ATP-bind"/>
</dbReference>
<dbReference type="EMBL" id="JBHRTB010000010">
    <property type="protein sequence ID" value="MFC3144466.1"/>
    <property type="molecule type" value="Genomic_DNA"/>
</dbReference>
<dbReference type="Pfam" id="PF00005">
    <property type="entry name" value="ABC_tran"/>
    <property type="match status" value="1"/>
</dbReference>
<dbReference type="PANTHER" id="PTHR43776:SF7">
    <property type="entry name" value="D,D-DIPEPTIDE TRANSPORT ATP-BINDING PROTEIN DDPF-RELATED"/>
    <property type="match status" value="1"/>
</dbReference>
<sequence length="310" mass="33484">MQPTDIVLKADRVGVTYGSGHKAVHAVHEVSLELKRGETLAIVGESGCGKSSLARALVGLTDPTSGAITFPADTGTAPDGTRIQMVFQDPFSSFNPRKRIRRSIADALALLDKSEAEKIAFRDHLLEKVGFGPEVLDRFPHEFSGGQRQRLGIVRALATGARIIVFDEPVSALDVSVQAQILNMIADMQAELGLSYVFISHDLAVVKHIADRIAIMYLGRVVEEGARASFWSDSSHPYSQILMDAVPGAEQTPEPEGGAPVVDASEVTAMAPPPGCVFHPRCALRKPVCETKVPVLRDEADDRRIACHLF</sequence>
<evidence type="ECO:0000259" key="6">
    <source>
        <dbReference type="PROSITE" id="PS50893"/>
    </source>
</evidence>
<dbReference type="InterPro" id="IPR013563">
    <property type="entry name" value="Oligopep_ABC_C"/>
</dbReference>
<comment type="similarity">
    <text evidence="2">Belongs to the ABC transporter superfamily.</text>
</comment>
<dbReference type="InterPro" id="IPR003593">
    <property type="entry name" value="AAA+_ATPase"/>
</dbReference>
<dbReference type="InterPro" id="IPR017871">
    <property type="entry name" value="ABC_transporter-like_CS"/>
</dbReference>
<evidence type="ECO:0000256" key="4">
    <source>
        <dbReference type="ARBA" id="ARBA00022741"/>
    </source>
</evidence>
<keyword evidence="4" id="KW-0547">Nucleotide-binding</keyword>
<evidence type="ECO:0000256" key="1">
    <source>
        <dbReference type="ARBA" id="ARBA00004417"/>
    </source>
</evidence>
<evidence type="ECO:0000256" key="3">
    <source>
        <dbReference type="ARBA" id="ARBA00022448"/>
    </source>
</evidence>
<keyword evidence="8" id="KW-1185">Reference proteome</keyword>
<dbReference type="CDD" id="cd03257">
    <property type="entry name" value="ABC_NikE_OppD_transporters"/>
    <property type="match status" value="1"/>
</dbReference>
<comment type="subcellular location">
    <subcellularLocation>
        <location evidence="1">Cell inner membrane</location>
        <topology evidence="1">Peripheral membrane protein</topology>
    </subcellularLocation>
</comment>
<dbReference type="InterPro" id="IPR003439">
    <property type="entry name" value="ABC_transporter-like_ATP-bd"/>
</dbReference>